<proteinExistence type="inferred from homology"/>
<dbReference type="Proteomes" id="UP000006843">
    <property type="component" value="Chromosome I"/>
</dbReference>
<evidence type="ECO:0000256" key="6">
    <source>
        <dbReference type="ARBA" id="ARBA00049244"/>
    </source>
</evidence>
<sequence>MSSIACDDYLKYVYNYSVYIKWDRTLTQAIYQGFILSRQQYSSKNRQGLTLCYWLSSEYGPIKVVVENQQAVFFIAQQQQPLAQTLLAKAKIKVSFKAVNMRHFSGVDCTACYFNDSSSLYKARAQLEEQINIYEGDIRHSDRFLMERFIKGGVWVTGEALQKNGFIEITQAKLKANPEYTPQLASLSLDIECNAEGVLFSVGLVGNGLDCVLMIGEPQPHSKAFNIDWCVDEINLLQKLQCYITSNDPDVIVGWNVIEFDFSVLNARAEALGLVLNLGRDQQPLTIRTGHYTRLTLPGRSVIDGIDTLKNATYHFDSYSLANISHKVLGESKLIQADNRLSEIIRQFNHDKLALAAYNRQDCILVNRIFVKLKLFEFAIVRTQLTGLELERMGGSVAAFTNLYLPLLHRSGYVAPNLGDHGLSFESPGGYVMESTPGLYKNVLVLDFKSLYPSIMRTFCIDPLGLIEGLNSPEKAVAGFNDALFSRELHHLPKLIKHLTRTRQKAKDTNQPMLSQAIKIIMNSLYGVLGSKGCRFYDPRLSSSITLRGHEIMQTTRKWIEELGYEVIYGDTDSIFVKVNERLNATQCNEIGNDVMQVINKRWSDSIKTRFSLTSYLEIEFETHYSPFFMPTIRGKKIGSKKRYVGQIDKNNAKQLIFKGMETVRSDWTQFAQEFQTELFKTLFDQQFEIEQLNNIIKSYTKKLYAGEFDKKLIYRKRLGQNLSDYVKNIPPHVQAVKKFKANNPDFDVKRGQIIEYVYAINGAEIYNANNTLNYPLYIQRQLEPVADMILSALGVQPNSTQSTLF</sequence>
<dbReference type="HOGENOM" id="CLU_018487_0_0_6"/>
<gene>
    <name evidence="10" type="ordered locus">PSHAa1990</name>
</gene>
<comment type="catalytic activity">
    <reaction evidence="6 7">
        <text>DNA(n) + a 2'-deoxyribonucleoside 5'-triphosphate = DNA(n+1) + diphosphate</text>
        <dbReference type="Rhea" id="RHEA:22508"/>
        <dbReference type="Rhea" id="RHEA-COMP:17339"/>
        <dbReference type="Rhea" id="RHEA-COMP:17340"/>
        <dbReference type="ChEBI" id="CHEBI:33019"/>
        <dbReference type="ChEBI" id="CHEBI:61560"/>
        <dbReference type="ChEBI" id="CHEBI:173112"/>
        <dbReference type="EC" id="2.7.7.7"/>
    </reaction>
</comment>
<dbReference type="GO" id="GO:0003677">
    <property type="term" value="F:DNA binding"/>
    <property type="evidence" value="ECO:0007669"/>
    <property type="project" value="UniProtKB-KW"/>
</dbReference>
<keyword evidence="2 7" id="KW-0808">Transferase</keyword>
<dbReference type="EC" id="2.7.7.7" evidence="7"/>
<evidence type="ECO:0000256" key="7">
    <source>
        <dbReference type="RuleBase" id="RU000442"/>
    </source>
</evidence>
<dbReference type="InterPro" id="IPR006133">
    <property type="entry name" value="DNA-dir_DNA_pol_B_exonuc"/>
</dbReference>
<dbReference type="KEGG" id="pha:PSHAa1990"/>
<dbReference type="InterPro" id="IPR017964">
    <property type="entry name" value="DNA-dir_DNA_pol_B_CS"/>
</dbReference>
<keyword evidence="7" id="KW-0235">DNA replication</keyword>
<dbReference type="AlphaFoldDB" id="Q3IIU6"/>
<accession>Q3IIU6</accession>
<dbReference type="eggNOG" id="COG0417">
    <property type="taxonomic scope" value="Bacteria"/>
</dbReference>
<keyword evidence="5 7" id="KW-0238">DNA-binding</keyword>
<name>Q3IIU6_PSET1</name>
<dbReference type="Gene3D" id="3.30.420.10">
    <property type="entry name" value="Ribonuclease H-like superfamily/Ribonuclease H"/>
    <property type="match status" value="1"/>
</dbReference>
<dbReference type="CDD" id="cd05784">
    <property type="entry name" value="DNA_polB_II_exo"/>
    <property type="match status" value="1"/>
</dbReference>
<dbReference type="Gene3D" id="2.40.50.590">
    <property type="match status" value="1"/>
</dbReference>
<organism evidence="10 11">
    <name type="scientific">Pseudoalteromonas translucida (strain TAC 125)</name>
    <dbReference type="NCBI Taxonomy" id="326442"/>
    <lineage>
        <taxon>Bacteria</taxon>
        <taxon>Pseudomonadati</taxon>
        <taxon>Pseudomonadota</taxon>
        <taxon>Gammaproteobacteria</taxon>
        <taxon>Alteromonadales</taxon>
        <taxon>Pseudoalteromonadaceae</taxon>
        <taxon>Pseudoalteromonas</taxon>
    </lineage>
</organism>
<dbReference type="FunFam" id="3.90.1600.10:FF:000030">
    <property type="entry name" value="DNA polymerase II"/>
    <property type="match status" value="1"/>
</dbReference>
<reference evidence="10 11" key="1">
    <citation type="journal article" date="2005" name="Genome Res.">
        <title>Coping with cold: the genome of the versatile marine Antarctica bacterium Pseudoalteromonas haloplanktis TAC125.</title>
        <authorList>
            <person name="Medigue C."/>
            <person name="Krin E."/>
            <person name="Pascal G."/>
            <person name="Barbe V."/>
            <person name="Bernsel A."/>
            <person name="Bertin P."/>
            <person name="Cheung F."/>
            <person name="Cruveiller S."/>
            <person name="Damico S."/>
            <person name="Duilio A."/>
            <person name="Fang G."/>
            <person name="Feller G."/>
            <person name="Mangenot S."/>
            <person name="Marino G."/>
            <person name="Nilsson J."/>
            <person name="Parilli E."/>
            <person name="Rocha E."/>
            <person name="Rouy Z."/>
            <person name="Sekowska A."/>
            <person name="Tutino M.L."/>
            <person name="Vallenet D."/>
            <person name="von Heijne G."/>
            <person name="Danchin A."/>
        </authorList>
    </citation>
    <scope>NUCLEOTIDE SEQUENCE [LARGE SCALE GENOMIC DNA]</scope>
    <source>
        <strain evidence="11">TAC 125</strain>
    </source>
</reference>
<evidence type="ECO:0000313" key="10">
    <source>
        <dbReference type="EMBL" id="CAI87046.1"/>
    </source>
</evidence>
<evidence type="ECO:0000259" key="8">
    <source>
        <dbReference type="Pfam" id="PF00136"/>
    </source>
</evidence>
<dbReference type="InterPro" id="IPR006172">
    <property type="entry name" value="DNA-dir_DNA_pol_B"/>
</dbReference>
<dbReference type="PRINTS" id="PR00106">
    <property type="entry name" value="DNAPOLB"/>
</dbReference>
<dbReference type="GO" id="GO:0008296">
    <property type="term" value="F:3'-5'-DNA exonuclease activity"/>
    <property type="evidence" value="ECO:0007669"/>
    <property type="project" value="TreeGrafter"/>
</dbReference>
<dbReference type="GO" id="GO:0009432">
    <property type="term" value="P:SOS response"/>
    <property type="evidence" value="ECO:0007669"/>
    <property type="project" value="TreeGrafter"/>
</dbReference>
<evidence type="ECO:0000256" key="3">
    <source>
        <dbReference type="ARBA" id="ARBA00022695"/>
    </source>
</evidence>
<protein>
    <recommendedName>
        <fullName evidence="7">DNA polymerase</fullName>
        <ecNumber evidence="7">2.7.7.7</ecNumber>
    </recommendedName>
</protein>
<dbReference type="GO" id="GO:0045004">
    <property type="term" value="P:DNA replication proofreading"/>
    <property type="evidence" value="ECO:0007669"/>
    <property type="project" value="TreeGrafter"/>
</dbReference>
<feature type="domain" description="DNA-directed DNA polymerase family B exonuclease" evidence="9">
    <location>
        <begin position="132"/>
        <end position="324"/>
    </location>
</feature>
<dbReference type="InterPro" id="IPR042087">
    <property type="entry name" value="DNA_pol_B_thumb"/>
</dbReference>
<dbReference type="InterPro" id="IPR023211">
    <property type="entry name" value="DNA_pol_palm_dom_sf"/>
</dbReference>
<dbReference type="InterPro" id="IPR050240">
    <property type="entry name" value="DNA_pol_type-B"/>
</dbReference>
<dbReference type="Gene3D" id="3.90.1600.10">
    <property type="entry name" value="Palm domain of DNA polymerase"/>
    <property type="match status" value="2"/>
</dbReference>
<evidence type="ECO:0000256" key="4">
    <source>
        <dbReference type="ARBA" id="ARBA00022932"/>
    </source>
</evidence>
<evidence type="ECO:0000256" key="1">
    <source>
        <dbReference type="ARBA" id="ARBA00005755"/>
    </source>
</evidence>
<dbReference type="STRING" id="326442.PSHAa1990"/>
<evidence type="ECO:0000259" key="9">
    <source>
        <dbReference type="Pfam" id="PF03104"/>
    </source>
</evidence>
<dbReference type="SMART" id="SM00486">
    <property type="entry name" value="POLBc"/>
    <property type="match status" value="1"/>
</dbReference>
<dbReference type="InterPro" id="IPR036397">
    <property type="entry name" value="RNaseH_sf"/>
</dbReference>
<keyword evidence="4 7" id="KW-0239">DNA-directed DNA polymerase</keyword>
<keyword evidence="3 7" id="KW-0548">Nucleotidyltransferase</keyword>
<dbReference type="Pfam" id="PF03104">
    <property type="entry name" value="DNA_pol_B_exo1"/>
    <property type="match status" value="1"/>
</dbReference>
<dbReference type="GO" id="GO:0000166">
    <property type="term" value="F:nucleotide binding"/>
    <property type="evidence" value="ECO:0007669"/>
    <property type="project" value="InterPro"/>
</dbReference>
<dbReference type="NCBIfam" id="NF004421">
    <property type="entry name" value="PRK05762.1-2"/>
    <property type="match status" value="1"/>
</dbReference>
<evidence type="ECO:0000256" key="5">
    <source>
        <dbReference type="ARBA" id="ARBA00023125"/>
    </source>
</evidence>
<keyword evidence="11" id="KW-1185">Reference proteome</keyword>
<dbReference type="EMBL" id="CR954246">
    <property type="protein sequence ID" value="CAI87046.1"/>
    <property type="molecule type" value="Genomic_DNA"/>
</dbReference>
<dbReference type="InterPro" id="IPR006134">
    <property type="entry name" value="DNA-dir_DNA_pol_B_multi_dom"/>
</dbReference>
<comment type="similarity">
    <text evidence="1 7">Belongs to the DNA polymerase type-B family.</text>
</comment>
<feature type="domain" description="DNA-directed DNA polymerase family B multifunctional" evidence="8">
    <location>
        <begin position="404"/>
        <end position="774"/>
    </location>
</feature>
<dbReference type="PROSITE" id="PS00116">
    <property type="entry name" value="DNA_POLYMERASE_B"/>
    <property type="match status" value="1"/>
</dbReference>
<dbReference type="PANTHER" id="PTHR10322:SF23">
    <property type="entry name" value="DNA POLYMERASE DELTA CATALYTIC SUBUNIT"/>
    <property type="match status" value="1"/>
</dbReference>
<dbReference type="Gene3D" id="1.10.132.60">
    <property type="entry name" value="DNA polymerase family B, C-terminal domain"/>
    <property type="match status" value="1"/>
</dbReference>
<evidence type="ECO:0000256" key="2">
    <source>
        <dbReference type="ARBA" id="ARBA00022679"/>
    </source>
</evidence>
<evidence type="ECO:0000313" key="11">
    <source>
        <dbReference type="Proteomes" id="UP000006843"/>
    </source>
</evidence>
<dbReference type="SUPFAM" id="SSF56672">
    <property type="entry name" value="DNA/RNA polymerases"/>
    <property type="match status" value="1"/>
</dbReference>
<dbReference type="SUPFAM" id="SSF53098">
    <property type="entry name" value="Ribonuclease H-like"/>
    <property type="match status" value="1"/>
</dbReference>
<dbReference type="GO" id="GO:0003887">
    <property type="term" value="F:DNA-directed DNA polymerase activity"/>
    <property type="evidence" value="ECO:0007669"/>
    <property type="project" value="UniProtKB-KW"/>
</dbReference>
<dbReference type="CDD" id="cd05537">
    <property type="entry name" value="POLBc_Pol_II"/>
    <property type="match status" value="1"/>
</dbReference>
<dbReference type="Pfam" id="PF00136">
    <property type="entry name" value="DNA_pol_B"/>
    <property type="match status" value="1"/>
</dbReference>
<dbReference type="PANTHER" id="PTHR10322">
    <property type="entry name" value="DNA POLYMERASE CATALYTIC SUBUNIT"/>
    <property type="match status" value="1"/>
</dbReference>
<dbReference type="InterPro" id="IPR012337">
    <property type="entry name" value="RNaseH-like_sf"/>
</dbReference>
<dbReference type="InterPro" id="IPR043502">
    <property type="entry name" value="DNA/RNA_pol_sf"/>
</dbReference>